<dbReference type="EMBL" id="LSRX01000377">
    <property type="protein sequence ID" value="OLP99013.1"/>
    <property type="molecule type" value="Genomic_DNA"/>
</dbReference>
<reference evidence="2 3" key="1">
    <citation type="submission" date="2016-02" db="EMBL/GenBank/DDBJ databases">
        <title>Genome analysis of coral dinoflagellate symbionts highlights evolutionary adaptations to a symbiotic lifestyle.</title>
        <authorList>
            <person name="Aranda M."/>
            <person name="Li Y."/>
            <person name="Liew Y.J."/>
            <person name="Baumgarten S."/>
            <person name="Simakov O."/>
            <person name="Wilson M."/>
            <person name="Piel J."/>
            <person name="Ashoor H."/>
            <person name="Bougouffa S."/>
            <person name="Bajic V.B."/>
            <person name="Ryu T."/>
            <person name="Ravasi T."/>
            <person name="Bayer T."/>
            <person name="Micklem G."/>
            <person name="Kim H."/>
            <person name="Bhak J."/>
            <person name="Lajeunesse T.C."/>
            <person name="Voolstra C.R."/>
        </authorList>
    </citation>
    <scope>NUCLEOTIDE SEQUENCE [LARGE SCALE GENOMIC DNA]</scope>
    <source>
        <strain evidence="2 3">CCMP2467</strain>
    </source>
</reference>
<comment type="caution">
    <text evidence="2">The sequence shown here is derived from an EMBL/GenBank/DDBJ whole genome shotgun (WGS) entry which is preliminary data.</text>
</comment>
<sequence length="280" mass="29981">MQLVLVLEVMVSMASSWAHDASWSWAWCRRCGSGCGGWRVAGAAKNGDDEMEMVMVEGSSRLQESTDSLFDANPTKAGRRRSVVFPRGSFARAKCWGSNNNGYLETPSLVGNTRLDGGTDIPAIDLGSGRTAQQVPAGEVTACALLDNGGVKCWGNSNNGQMGYGYSPSKAGHAENTMGDYLPLVNLETDRTAKKLIYASLNGFCAILDSLKCWGRHTGGQDNSNSINDPSTVDSINLGESKTASDIASSQYIICALLDDGTVRLQRAFTLAVRFWTTTP</sequence>
<evidence type="ECO:0000313" key="2">
    <source>
        <dbReference type="EMBL" id="OLP99013.1"/>
    </source>
</evidence>
<keyword evidence="3" id="KW-1185">Reference proteome</keyword>
<organism evidence="2 3">
    <name type="scientific">Symbiodinium microadriaticum</name>
    <name type="common">Dinoflagellate</name>
    <name type="synonym">Zooxanthella microadriatica</name>
    <dbReference type="NCBI Taxonomy" id="2951"/>
    <lineage>
        <taxon>Eukaryota</taxon>
        <taxon>Sar</taxon>
        <taxon>Alveolata</taxon>
        <taxon>Dinophyceae</taxon>
        <taxon>Suessiales</taxon>
        <taxon>Symbiodiniaceae</taxon>
        <taxon>Symbiodinium</taxon>
    </lineage>
</organism>
<evidence type="ECO:0000256" key="1">
    <source>
        <dbReference type="SAM" id="SignalP"/>
    </source>
</evidence>
<dbReference type="AlphaFoldDB" id="A0A1Q9DUZ6"/>
<gene>
    <name evidence="2" type="ORF">AK812_SmicGene18475</name>
</gene>
<dbReference type="Gene3D" id="2.130.10.30">
    <property type="entry name" value="Regulator of chromosome condensation 1/beta-lactamase-inhibitor protein II"/>
    <property type="match status" value="1"/>
</dbReference>
<proteinExistence type="predicted"/>
<evidence type="ECO:0000313" key="3">
    <source>
        <dbReference type="Proteomes" id="UP000186817"/>
    </source>
</evidence>
<dbReference type="Proteomes" id="UP000186817">
    <property type="component" value="Unassembled WGS sequence"/>
</dbReference>
<feature type="chain" id="PRO_5012909477" evidence="1">
    <location>
        <begin position="19"/>
        <end position="280"/>
    </location>
</feature>
<dbReference type="InterPro" id="IPR009091">
    <property type="entry name" value="RCC1/BLIP-II"/>
</dbReference>
<accession>A0A1Q9DUZ6</accession>
<name>A0A1Q9DUZ6_SYMMI</name>
<dbReference type="SUPFAM" id="SSF50985">
    <property type="entry name" value="RCC1/BLIP-II"/>
    <property type="match status" value="1"/>
</dbReference>
<feature type="signal peptide" evidence="1">
    <location>
        <begin position="1"/>
        <end position="18"/>
    </location>
</feature>
<dbReference type="Pfam" id="PF13540">
    <property type="entry name" value="RCC1_2"/>
    <property type="match status" value="1"/>
</dbReference>
<protein>
    <submittedName>
        <fullName evidence="2">Uncharacterized protein</fullName>
    </submittedName>
</protein>
<dbReference type="OrthoDB" id="434436at2759"/>
<keyword evidence="1" id="KW-0732">Signal</keyword>